<proteinExistence type="predicted"/>
<gene>
    <name evidence="4" type="ORF">FAES_3318</name>
</gene>
<keyword evidence="5" id="KW-1185">Reference proteome</keyword>
<dbReference type="InterPro" id="IPR037066">
    <property type="entry name" value="Plug_dom_sf"/>
</dbReference>
<dbReference type="EMBL" id="HE796683">
    <property type="protein sequence ID" value="CCH01326.1"/>
    <property type="molecule type" value="Genomic_DNA"/>
</dbReference>
<name>I0KB23_9BACT</name>
<evidence type="ECO:0000313" key="5">
    <source>
        <dbReference type="Proteomes" id="UP000011058"/>
    </source>
</evidence>
<feature type="domain" description="TonB-dependent receptor plug" evidence="3">
    <location>
        <begin position="807"/>
        <end position="870"/>
    </location>
</feature>
<organism evidence="4 5">
    <name type="scientific">Fibrella aestuarina BUZ 2</name>
    <dbReference type="NCBI Taxonomy" id="1166018"/>
    <lineage>
        <taxon>Bacteria</taxon>
        <taxon>Pseudomonadati</taxon>
        <taxon>Bacteroidota</taxon>
        <taxon>Cytophagia</taxon>
        <taxon>Cytophagales</taxon>
        <taxon>Spirosomataceae</taxon>
        <taxon>Fibrella</taxon>
    </lineage>
</organism>
<sequence length="968" mass="105239">MTTLRWLLCLCCLPVFTQAQPAQRATLTGKITNATTGEPLPFASVYINSTTRGTNTDEKGLFTLPDVPFGTTELVVSYTGFTAERKTIDVKEVRPRLLEITLFPMTNLLSDVVVKAGKDRQWEGQLDRFKRDLLGTSPFAGKCTITNPEVLSFSESNGTLTATASAPLVIDNRALGFRMQYTLLGFRSQNQTGRVVFGGTTLFSELQPDSPRQAATWQRNREVAYRGSLRHLLASLAAGTHEKEGFLVYQTNPDRPLPENPPPTLGTELGRHLKPIELSTLVLPGAQPHERWLVSMSPLEVFYTRYNPRNSPYRDAPYAFSKLVLPQKTLGFTTAGAITAPRGFDAVGYLSDDRLAAALPDDWQRPVEPRRDSVAASTPLPTADKATHGGPAVLLHIDKPLYLTGDRLSLSGYVLDGRSRQIDTAAVGPALSVAIWSDRQTLVQHQWLPVREGRTVGTFRLSDTLATGTYWLRAYTGANRQQPAFERPILVVNGTQPNVPGNPPPTSQPDRRRWIVNAVAPPKRIVATATLGTATSEPTRSLSIALQDDQGRSVFARLSVAVTDADGIPPDSLGPDFFAQLALANKQPLSANAVKPDITLHGTVISSEKPPYNVTFFATGGAAVQMRVAQTDQTGAFTVEQLDLPDTTQAVVRVANRRGKPIEARVSFRAQAESPGTLPVLPDAARYFTQWRSMIEAGWQRQQADPAAYRQAEARQLNEVAVRARRSFDDRPADVQLRSLHDRVDQTIVLTDDSPDVANLYLLIQAKVPSVRVEQVLANGRVSYSVKFPGTWSILNAAVPVQTGFGAPPPPKTTVEATMQNPLFLMDGFPIDDTDGTQLLAFSPANIERIEVLKSGSVAAIYGANAARGVLAFYSKTTREGASVKGVSRHTLRGYANPTAPSTWTNVPGVRRDVLAWLPLATTDAFGQLTIPIEVAPAVRTLRLTLQGVTDAGLPVSCVQTLSVGGSH</sequence>
<dbReference type="Gene3D" id="2.60.40.1930">
    <property type="match status" value="1"/>
</dbReference>
<feature type="region of interest" description="Disordered" evidence="1">
    <location>
        <begin position="366"/>
        <end position="387"/>
    </location>
</feature>
<dbReference type="PATRIC" id="fig|1166018.3.peg.5093"/>
<evidence type="ECO:0000256" key="1">
    <source>
        <dbReference type="SAM" id="MobiDB-lite"/>
    </source>
</evidence>
<evidence type="ECO:0000259" key="3">
    <source>
        <dbReference type="Pfam" id="PF07715"/>
    </source>
</evidence>
<dbReference type="InterPro" id="IPR008969">
    <property type="entry name" value="CarboxyPept-like_regulatory"/>
</dbReference>
<dbReference type="RefSeq" id="WP_015332425.1">
    <property type="nucleotide sequence ID" value="NC_020054.1"/>
</dbReference>
<dbReference type="InterPro" id="IPR012910">
    <property type="entry name" value="Plug_dom"/>
</dbReference>
<dbReference type="HOGENOM" id="CLU_272839_0_0_10"/>
<dbReference type="SUPFAM" id="SSF56935">
    <property type="entry name" value="Porins"/>
    <property type="match status" value="1"/>
</dbReference>
<dbReference type="Pfam" id="PF07715">
    <property type="entry name" value="Plug"/>
    <property type="match status" value="1"/>
</dbReference>
<keyword evidence="4" id="KW-0675">Receptor</keyword>
<dbReference type="Gene3D" id="2.170.130.10">
    <property type="entry name" value="TonB-dependent receptor, plug domain"/>
    <property type="match status" value="1"/>
</dbReference>
<evidence type="ECO:0000313" key="4">
    <source>
        <dbReference type="EMBL" id="CCH01326.1"/>
    </source>
</evidence>
<feature type="chain" id="PRO_5003631257" evidence="2">
    <location>
        <begin position="22"/>
        <end position="968"/>
    </location>
</feature>
<protein>
    <submittedName>
        <fullName evidence="4">TonB-dependent receptor plug</fullName>
    </submittedName>
</protein>
<dbReference type="KEGG" id="fae:FAES_3318"/>
<dbReference type="SUPFAM" id="SSF49464">
    <property type="entry name" value="Carboxypeptidase regulatory domain-like"/>
    <property type="match status" value="1"/>
</dbReference>
<dbReference type="OrthoDB" id="679547at2"/>
<dbReference type="AlphaFoldDB" id="I0KB23"/>
<dbReference type="Proteomes" id="UP000011058">
    <property type="component" value="Chromosome"/>
</dbReference>
<accession>I0KB23</accession>
<dbReference type="STRING" id="1166018.FAES_3318"/>
<evidence type="ECO:0000256" key="2">
    <source>
        <dbReference type="SAM" id="SignalP"/>
    </source>
</evidence>
<keyword evidence="2" id="KW-0732">Signal</keyword>
<dbReference type="Gene3D" id="2.60.40.1120">
    <property type="entry name" value="Carboxypeptidase-like, regulatory domain"/>
    <property type="match status" value="1"/>
</dbReference>
<reference evidence="4 5" key="1">
    <citation type="journal article" date="2012" name="J. Bacteriol.">
        <title>Genome Sequence of Fibrella aestuarina BUZ 2T, a Filamentous Marine Bacterium.</title>
        <authorList>
            <person name="Filippini M."/>
            <person name="Qi W."/>
            <person name="Blom J."/>
            <person name="Goesmann A."/>
            <person name="Smits T.H."/>
            <person name="Bagheri H.C."/>
        </authorList>
    </citation>
    <scope>NUCLEOTIDE SEQUENCE [LARGE SCALE GENOMIC DNA]</scope>
    <source>
        <strain evidence="5">BUZ 2T</strain>
    </source>
</reference>
<feature type="signal peptide" evidence="2">
    <location>
        <begin position="1"/>
        <end position="21"/>
    </location>
</feature>
<dbReference type="Pfam" id="PF13715">
    <property type="entry name" value="CarbopepD_reg_2"/>
    <property type="match status" value="1"/>
</dbReference>
<dbReference type="eggNOG" id="COG1629">
    <property type="taxonomic scope" value="Bacteria"/>
</dbReference>